<feature type="compositionally biased region" description="Low complexity" evidence="1">
    <location>
        <begin position="309"/>
        <end position="328"/>
    </location>
</feature>
<evidence type="ECO:0000313" key="3">
    <source>
        <dbReference type="Proteomes" id="UP000683000"/>
    </source>
</evidence>
<keyword evidence="3" id="KW-1185">Reference proteome</keyword>
<gene>
    <name evidence="2" type="ORF">JVT61DRAFT_9941</name>
</gene>
<sequence length="571" mass="62377">MSSAESEKLAMPPFKMPSNICTTHISINYLCRVLLGFTTFIILCSIKVLQIMQQEVTSRVSAQCFRWTEPLTVRMLNLLIEQRQKMGSKFNGLKKKYKAIERYNKSSGCCPWDDEFGANIDEMSKEDVQSWEQYLAITPSNVEHLIEHHNTRWLYYSRMKMLDVEEEEEEVPPEGALASQEVNYSDLFTEEQYAESSNNRIDAGTMSTVFDLDPNNLMGLDMDITLPDPTIQYTALRSVLSMLKQLPVTQLSPQGGTNFPPIPQPNLAIPFSQFNIVPSVLQSNEPSRASPSPNLSQSGKHPASDMSIRAPSSSRTSLLSSASKAVKSMPCGRMSAQGRPASKPSMRTSAQDISASSAIPSKRSKDMHSTGTATAATDPPPPAATPLVTTFRSTAVANLNQDTASIPSKVRSKLAIEFISNEGFCQTYAELMDSQVRCEVALDWYKSKFGPLPAAVALSSSNFTPSTSDFSPPSSTFCQPSSAFSQLSSAFSEPSSMFSPPASVASSSTSPGSSLFAGYDVGVNQYSCYPVDTQNQPSFDGNMGPSADPSSTMVADAGFNMDYSVYDKYNY</sequence>
<dbReference type="EMBL" id="JAGFBS010000039">
    <property type="protein sequence ID" value="KAG6371162.1"/>
    <property type="molecule type" value="Genomic_DNA"/>
</dbReference>
<name>A0A8I2YG00_9AGAM</name>
<feature type="compositionally biased region" description="Polar residues" evidence="1">
    <location>
        <begin position="345"/>
        <end position="359"/>
    </location>
</feature>
<proteinExistence type="predicted"/>
<comment type="caution">
    <text evidence="2">The sequence shown here is derived from an EMBL/GenBank/DDBJ whole genome shotgun (WGS) entry which is preliminary data.</text>
</comment>
<feature type="compositionally biased region" description="Polar residues" evidence="1">
    <location>
        <begin position="282"/>
        <end position="299"/>
    </location>
</feature>
<dbReference type="AlphaFoldDB" id="A0A8I2YG00"/>
<reference evidence="2" key="1">
    <citation type="submission" date="2021-03" db="EMBL/GenBank/DDBJ databases">
        <title>Evolutionary innovations through gain and loss of genes in the ectomycorrhizal Boletales.</title>
        <authorList>
            <person name="Wu G."/>
            <person name="Miyauchi S."/>
            <person name="Morin E."/>
            <person name="Yang Z.-L."/>
            <person name="Xu J."/>
            <person name="Martin F.M."/>
        </authorList>
    </citation>
    <scope>NUCLEOTIDE SEQUENCE</scope>
    <source>
        <strain evidence="2">BR01</strain>
    </source>
</reference>
<evidence type="ECO:0000313" key="2">
    <source>
        <dbReference type="EMBL" id="KAG6371162.1"/>
    </source>
</evidence>
<organism evidence="2 3">
    <name type="scientific">Boletus reticuloceps</name>
    <dbReference type="NCBI Taxonomy" id="495285"/>
    <lineage>
        <taxon>Eukaryota</taxon>
        <taxon>Fungi</taxon>
        <taxon>Dikarya</taxon>
        <taxon>Basidiomycota</taxon>
        <taxon>Agaricomycotina</taxon>
        <taxon>Agaricomycetes</taxon>
        <taxon>Agaricomycetidae</taxon>
        <taxon>Boletales</taxon>
        <taxon>Boletineae</taxon>
        <taxon>Boletaceae</taxon>
        <taxon>Boletoideae</taxon>
        <taxon>Boletus</taxon>
    </lineage>
</organism>
<feature type="region of interest" description="Disordered" evidence="1">
    <location>
        <begin position="282"/>
        <end position="386"/>
    </location>
</feature>
<protein>
    <submittedName>
        <fullName evidence="2">Uncharacterized protein</fullName>
    </submittedName>
</protein>
<evidence type="ECO:0000256" key="1">
    <source>
        <dbReference type="SAM" id="MobiDB-lite"/>
    </source>
</evidence>
<accession>A0A8I2YG00</accession>
<dbReference type="Proteomes" id="UP000683000">
    <property type="component" value="Unassembled WGS sequence"/>
</dbReference>